<dbReference type="OrthoDB" id="3796307at2759"/>
<feature type="compositionally biased region" description="Basic residues" evidence="1">
    <location>
        <begin position="126"/>
        <end position="135"/>
    </location>
</feature>
<proteinExistence type="predicted"/>
<keyword evidence="3" id="KW-1185">Reference proteome</keyword>
<accession>A0A6A6DLG7</accession>
<organism evidence="2 3">
    <name type="scientific">Zopfia rhizophila CBS 207.26</name>
    <dbReference type="NCBI Taxonomy" id="1314779"/>
    <lineage>
        <taxon>Eukaryota</taxon>
        <taxon>Fungi</taxon>
        <taxon>Dikarya</taxon>
        <taxon>Ascomycota</taxon>
        <taxon>Pezizomycotina</taxon>
        <taxon>Dothideomycetes</taxon>
        <taxon>Dothideomycetes incertae sedis</taxon>
        <taxon>Zopfiaceae</taxon>
        <taxon>Zopfia</taxon>
    </lineage>
</organism>
<evidence type="ECO:0000313" key="3">
    <source>
        <dbReference type="Proteomes" id="UP000800200"/>
    </source>
</evidence>
<name>A0A6A6DLG7_9PEZI</name>
<evidence type="ECO:0000313" key="2">
    <source>
        <dbReference type="EMBL" id="KAF2180347.1"/>
    </source>
</evidence>
<dbReference type="AlphaFoldDB" id="A0A6A6DLG7"/>
<evidence type="ECO:0000256" key="1">
    <source>
        <dbReference type="SAM" id="MobiDB-lite"/>
    </source>
</evidence>
<feature type="region of interest" description="Disordered" evidence="1">
    <location>
        <begin position="77"/>
        <end position="165"/>
    </location>
</feature>
<reference evidence="2" key="1">
    <citation type="journal article" date="2020" name="Stud. Mycol.">
        <title>101 Dothideomycetes genomes: a test case for predicting lifestyles and emergence of pathogens.</title>
        <authorList>
            <person name="Haridas S."/>
            <person name="Albert R."/>
            <person name="Binder M."/>
            <person name="Bloem J."/>
            <person name="Labutti K."/>
            <person name="Salamov A."/>
            <person name="Andreopoulos B."/>
            <person name="Baker S."/>
            <person name="Barry K."/>
            <person name="Bills G."/>
            <person name="Bluhm B."/>
            <person name="Cannon C."/>
            <person name="Castanera R."/>
            <person name="Culley D."/>
            <person name="Daum C."/>
            <person name="Ezra D."/>
            <person name="Gonzalez J."/>
            <person name="Henrissat B."/>
            <person name="Kuo A."/>
            <person name="Liang C."/>
            <person name="Lipzen A."/>
            <person name="Lutzoni F."/>
            <person name="Magnuson J."/>
            <person name="Mondo S."/>
            <person name="Nolan M."/>
            <person name="Ohm R."/>
            <person name="Pangilinan J."/>
            <person name="Park H.-J."/>
            <person name="Ramirez L."/>
            <person name="Alfaro M."/>
            <person name="Sun H."/>
            <person name="Tritt A."/>
            <person name="Yoshinaga Y."/>
            <person name="Zwiers L.-H."/>
            <person name="Turgeon B."/>
            <person name="Goodwin S."/>
            <person name="Spatafora J."/>
            <person name="Crous P."/>
            <person name="Grigoriev I."/>
        </authorList>
    </citation>
    <scope>NUCLEOTIDE SEQUENCE</scope>
    <source>
        <strain evidence="2">CBS 207.26</strain>
    </source>
</reference>
<protein>
    <submittedName>
        <fullName evidence="2">Uncharacterized protein</fullName>
    </submittedName>
</protein>
<feature type="compositionally biased region" description="Basic and acidic residues" evidence="1">
    <location>
        <begin position="96"/>
        <end position="105"/>
    </location>
</feature>
<gene>
    <name evidence="2" type="ORF">K469DRAFT_692867</name>
</gene>
<dbReference type="EMBL" id="ML994658">
    <property type="protein sequence ID" value="KAF2180347.1"/>
    <property type="molecule type" value="Genomic_DNA"/>
</dbReference>
<sequence>MVQDSHHCLECNDTATRRSYHNLHWGFCVAPATLKDGSKPICGERFAVDSSGGCFQHPYNHGFNIIYKEARRGKDLTSAFKGNGTENEDASNTRADPNDRLHRTDDPEDLEPWKKYTQTPEFKVKAPPRPRKAHTSKLQPAKGAKAFFTEKKGRTGGEQNTSGGG</sequence>
<dbReference type="Proteomes" id="UP000800200">
    <property type="component" value="Unassembled WGS sequence"/>
</dbReference>